<gene>
    <name evidence="2" type="ORF">PF008_g10983</name>
</gene>
<comment type="caution">
    <text evidence="2">The sequence shown here is derived from an EMBL/GenBank/DDBJ whole genome shotgun (WGS) entry which is preliminary data.</text>
</comment>
<accession>A0A6G0RSN0</accession>
<keyword evidence="1" id="KW-0472">Membrane</keyword>
<keyword evidence="1" id="KW-0812">Transmembrane</keyword>
<name>A0A6G0RSN0_9STRA</name>
<sequence length="62" mass="6706">MCTTSSMSPKRCIIGSTLSTLKAILFFFSSFVNIGLAIEVCRCQWQLSVSDVVVQDTQGLSG</sequence>
<evidence type="ECO:0000313" key="2">
    <source>
        <dbReference type="EMBL" id="KAE9340699.1"/>
    </source>
</evidence>
<feature type="transmembrane region" description="Helical" evidence="1">
    <location>
        <begin position="12"/>
        <end position="38"/>
    </location>
</feature>
<dbReference type="AlphaFoldDB" id="A0A6G0RSN0"/>
<reference evidence="2 3" key="1">
    <citation type="submission" date="2018-09" db="EMBL/GenBank/DDBJ databases">
        <title>Genomic investigation of the strawberry pathogen Phytophthora fragariae indicates pathogenicity is determined by transcriptional variation in three key races.</title>
        <authorList>
            <person name="Adams T.M."/>
            <person name="Armitage A.D."/>
            <person name="Sobczyk M.K."/>
            <person name="Bates H.J."/>
            <person name="Dunwell J.M."/>
            <person name="Nellist C.F."/>
            <person name="Harrison R.J."/>
        </authorList>
    </citation>
    <scope>NUCLEOTIDE SEQUENCE [LARGE SCALE GENOMIC DNA]</scope>
    <source>
        <strain evidence="2 3">NOV-77</strain>
    </source>
</reference>
<protein>
    <submittedName>
        <fullName evidence="2">Uncharacterized protein</fullName>
    </submittedName>
</protein>
<proteinExistence type="predicted"/>
<evidence type="ECO:0000256" key="1">
    <source>
        <dbReference type="SAM" id="Phobius"/>
    </source>
</evidence>
<evidence type="ECO:0000313" key="3">
    <source>
        <dbReference type="Proteomes" id="UP000486351"/>
    </source>
</evidence>
<dbReference type="EMBL" id="QXFY01000571">
    <property type="protein sequence ID" value="KAE9340699.1"/>
    <property type="molecule type" value="Genomic_DNA"/>
</dbReference>
<organism evidence="2 3">
    <name type="scientific">Phytophthora fragariae</name>
    <dbReference type="NCBI Taxonomy" id="53985"/>
    <lineage>
        <taxon>Eukaryota</taxon>
        <taxon>Sar</taxon>
        <taxon>Stramenopiles</taxon>
        <taxon>Oomycota</taxon>
        <taxon>Peronosporomycetes</taxon>
        <taxon>Peronosporales</taxon>
        <taxon>Peronosporaceae</taxon>
        <taxon>Phytophthora</taxon>
    </lineage>
</organism>
<keyword evidence="1" id="KW-1133">Transmembrane helix</keyword>
<dbReference type="Proteomes" id="UP000486351">
    <property type="component" value="Unassembled WGS sequence"/>
</dbReference>